<comment type="caution">
    <text evidence="9">The sequence shown here is derived from an EMBL/GenBank/DDBJ whole genome shotgun (WGS) entry which is preliminary data.</text>
</comment>
<keyword evidence="2" id="KW-1003">Cell membrane</keyword>
<dbReference type="Pfam" id="PF02687">
    <property type="entry name" value="FtsX"/>
    <property type="match status" value="2"/>
</dbReference>
<feature type="transmembrane region" description="Helical" evidence="6">
    <location>
        <begin position="517"/>
        <end position="536"/>
    </location>
</feature>
<dbReference type="GO" id="GO:0022857">
    <property type="term" value="F:transmembrane transporter activity"/>
    <property type="evidence" value="ECO:0007669"/>
    <property type="project" value="TreeGrafter"/>
</dbReference>
<dbReference type="InterPro" id="IPR050250">
    <property type="entry name" value="Macrolide_Exporter_MacB"/>
</dbReference>
<gene>
    <name evidence="9" type="ORF">CRP01_11965</name>
</gene>
<accession>A0A2D0NCQ8</accession>
<evidence type="ECO:0000256" key="1">
    <source>
        <dbReference type="ARBA" id="ARBA00004651"/>
    </source>
</evidence>
<evidence type="ECO:0000259" key="7">
    <source>
        <dbReference type="Pfam" id="PF02687"/>
    </source>
</evidence>
<dbReference type="Pfam" id="PF12704">
    <property type="entry name" value="MacB_PCD"/>
    <property type="match status" value="2"/>
</dbReference>
<sequence length="888" mass="100264">MDNPNPQNSGPQPPRWAQRFLRWYCDSDLMDEVQGDLLEMFQLRVNRFGARKAKFLYIKEVLQFFRPATINRSRFSFKYPTTMLSLFKNYLKVAWRNMLKSKAFSSINLAGLAIGLAACLLIFQYVHFESSYDQFHKNNPDIYRVQLDRTYPDRHDQSAGCTAFLGPALKEEIPEVRDFTKLWGTSHVNNVMVYENESHLEESLFYADASFFQIFSYPLVSGDPATALSAPYSIVLTESTAKKIFGNEPALGKSIRYSGSFGTDNYRVTGVVQDLPKNTHLKFNTLVSFQTLVQQTDGNAHNSDGWNAFLTYLLLEPGTDPDQLSAKLPAFVDQHYTRYFENGTKVALHLQPLPSIHLKSNIRFEPGVNGSNKIVRILLFTAIFILGIAWINYINLATAKAMERAKEVGVRKVVGAEKGDLRRQFMTEAVLLNLIGLVFAVAIALAALPLLNQLTGIQIPAFEFLRDPKTVLILSGIFILGVILSGFYPAFITASFSPTRVLSGEKGAVKGINFRKALVVFQFSVSIILIAGSFIVSRQVNYMMKKDIGMDIDRTLVLKGPGVIDSTYEQRLAGFKERMNQYGFVSHTTNSTAVPGKEIRWVNNSVRWARQPENNLVSLPFVGVDDDFFNTFELPLISGRVFDEQHQAESNKLVITRAATHLFGFETPEAAIDEEIIDNGDKFQIVGVVDDYHQESLSFDYRPIVFRYLENASSYYSIKFNTDQLEESLATVEQEWNASFPGNPFSYFFLDEFFDRQYRSDQLFGRLFGIFTALGIFVACIGLLGLSSHTVQKRTKEIGIRKVLGANTEQILVLISREHLGLILVAALVGTPLAYWIMTQWLGNYAFAIDLHWYYFLIPIGILFVIAMLTISFHALRAALANPVEAIN</sequence>
<proteinExistence type="predicted"/>
<evidence type="ECO:0000313" key="10">
    <source>
        <dbReference type="Proteomes" id="UP000223913"/>
    </source>
</evidence>
<feature type="domain" description="ABC3 transporter permease C-terminal" evidence="7">
    <location>
        <begin position="380"/>
        <end position="497"/>
    </location>
</feature>
<keyword evidence="10" id="KW-1185">Reference proteome</keyword>
<dbReference type="InterPro" id="IPR047699">
    <property type="entry name" value="Permease_put_prefix"/>
</dbReference>
<organism evidence="9 10">
    <name type="scientific">Flavilitoribacter nigricans (strain ATCC 23147 / DSM 23189 / NBRC 102662 / NCIMB 1420 / SS-2)</name>
    <name type="common">Lewinella nigricans</name>
    <dbReference type="NCBI Taxonomy" id="1122177"/>
    <lineage>
        <taxon>Bacteria</taxon>
        <taxon>Pseudomonadati</taxon>
        <taxon>Bacteroidota</taxon>
        <taxon>Saprospiria</taxon>
        <taxon>Saprospirales</taxon>
        <taxon>Lewinellaceae</taxon>
        <taxon>Flavilitoribacter</taxon>
    </lineage>
</organism>
<keyword evidence="5 6" id="KW-0472">Membrane</keyword>
<dbReference type="NCBIfam" id="NF038404">
    <property type="entry name" value="perm_prefix_2"/>
    <property type="match status" value="1"/>
</dbReference>
<feature type="transmembrane region" description="Helical" evidence="6">
    <location>
        <begin position="430"/>
        <end position="451"/>
    </location>
</feature>
<feature type="domain" description="MacB-like periplasmic core" evidence="8">
    <location>
        <begin position="605"/>
        <end position="707"/>
    </location>
</feature>
<feature type="transmembrane region" description="Helical" evidence="6">
    <location>
        <begin position="106"/>
        <end position="126"/>
    </location>
</feature>
<feature type="transmembrane region" description="Helical" evidence="6">
    <location>
        <begin position="374"/>
        <end position="396"/>
    </location>
</feature>
<keyword evidence="4 6" id="KW-1133">Transmembrane helix</keyword>
<dbReference type="PANTHER" id="PTHR30572">
    <property type="entry name" value="MEMBRANE COMPONENT OF TRANSPORTER-RELATED"/>
    <property type="match status" value="1"/>
</dbReference>
<dbReference type="EMBL" id="PDUD01000018">
    <property type="protein sequence ID" value="PHN06282.1"/>
    <property type="molecule type" value="Genomic_DNA"/>
</dbReference>
<protein>
    <submittedName>
        <fullName evidence="9">ABC transporter permease</fullName>
    </submittedName>
</protein>
<evidence type="ECO:0000259" key="8">
    <source>
        <dbReference type="Pfam" id="PF12704"/>
    </source>
</evidence>
<evidence type="ECO:0000256" key="5">
    <source>
        <dbReference type="ARBA" id="ARBA00023136"/>
    </source>
</evidence>
<evidence type="ECO:0000313" key="9">
    <source>
        <dbReference type="EMBL" id="PHN06282.1"/>
    </source>
</evidence>
<evidence type="ECO:0000256" key="6">
    <source>
        <dbReference type="SAM" id="Phobius"/>
    </source>
</evidence>
<dbReference type="GO" id="GO:0005886">
    <property type="term" value="C:plasma membrane"/>
    <property type="evidence" value="ECO:0007669"/>
    <property type="project" value="UniProtKB-SubCell"/>
</dbReference>
<feature type="transmembrane region" description="Helical" evidence="6">
    <location>
        <begin position="763"/>
        <end position="786"/>
    </location>
</feature>
<dbReference type="InterPro" id="IPR003838">
    <property type="entry name" value="ABC3_permease_C"/>
</dbReference>
<evidence type="ECO:0000256" key="4">
    <source>
        <dbReference type="ARBA" id="ARBA00022989"/>
    </source>
</evidence>
<dbReference type="Proteomes" id="UP000223913">
    <property type="component" value="Unassembled WGS sequence"/>
</dbReference>
<feature type="transmembrane region" description="Helical" evidence="6">
    <location>
        <begin position="820"/>
        <end position="838"/>
    </location>
</feature>
<feature type="domain" description="ABC3 transporter permease C-terminal" evidence="7">
    <location>
        <begin position="770"/>
        <end position="873"/>
    </location>
</feature>
<dbReference type="PANTHER" id="PTHR30572:SF18">
    <property type="entry name" value="ABC-TYPE MACROLIDE FAMILY EXPORT SYSTEM PERMEASE COMPONENT 2"/>
    <property type="match status" value="1"/>
</dbReference>
<evidence type="ECO:0000256" key="3">
    <source>
        <dbReference type="ARBA" id="ARBA00022692"/>
    </source>
</evidence>
<name>A0A2D0NCQ8_FLAN2</name>
<dbReference type="InterPro" id="IPR025857">
    <property type="entry name" value="MacB_PCD"/>
</dbReference>
<dbReference type="AlphaFoldDB" id="A0A2D0NCQ8"/>
<feature type="domain" description="MacB-like periplasmic core" evidence="8">
    <location>
        <begin position="105"/>
        <end position="329"/>
    </location>
</feature>
<evidence type="ECO:0000256" key="2">
    <source>
        <dbReference type="ARBA" id="ARBA00022475"/>
    </source>
</evidence>
<feature type="transmembrane region" description="Helical" evidence="6">
    <location>
        <begin position="471"/>
        <end position="496"/>
    </location>
</feature>
<dbReference type="OrthoDB" id="5933722at2"/>
<feature type="transmembrane region" description="Helical" evidence="6">
    <location>
        <begin position="853"/>
        <end position="876"/>
    </location>
</feature>
<comment type="subcellular location">
    <subcellularLocation>
        <location evidence="1">Cell membrane</location>
        <topology evidence="1">Multi-pass membrane protein</topology>
    </subcellularLocation>
</comment>
<reference evidence="9 10" key="1">
    <citation type="submission" date="2017-10" db="EMBL/GenBank/DDBJ databases">
        <title>The draft genome sequence of Lewinella nigricans NBRC 102662.</title>
        <authorList>
            <person name="Wang K."/>
        </authorList>
    </citation>
    <scope>NUCLEOTIDE SEQUENCE [LARGE SCALE GENOMIC DNA]</scope>
    <source>
        <strain evidence="9 10">NBRC 102662</strain>
    </source>
</reference>
<keyword evidence="3 6" id="KW-0812">Transmembrane</keyword>
<dbReference type="RefSeq" id="WP_099150265.1">
    <property type="nucleotide sequence ID" value="NZ_PDUD01000018.1"/>
</dbReference>